<name>A0A3M2KS28_9ACTN</name>
<feature type="transmembrane region" description="Helical" evidence="1">
    <location>
        <begin position="115"/>
        <end position="133"/>
    </location>
</feature>
<dbReference type="AlphaFoldDB" id="A0A3M2KS28"/>
<protein>
    <submittedName>
        <fullName evidence="2">Uncharacterized protein</fullName>
    </submittedName>
</protein>
<evidence type="ECO:0000313" key="2">
    <source>
        <dbReference type="EMBL" id="RMI27476.1"/>
    </source>
</evidence>
<accession>A0A3M2KS28</accession>
<keyword evidence="1" id="KW-0812">Transmembrane</keyword>
<feature type="transmembrane region" description="Helical" evidence="1">
    <location>
        <begin position="178"/>
        <end position="198"/>
    </location>
</feature>
<comment type="caution">
    <text evidence="2">The sequence shown here is derived from an EMBL/GenBank/DDBJ whole genome shotgun (WGS) entry which is preliminary data.</text>
</comment>
<keyword evidence="1" id="KW-1133">Transmembrane helix</keyword>
<dbReference type="EMBL" id="RFFJ01000345">
    <property type="protein sequence ID" value="RMI27476.1"/>
    <property type="molecule type" value="Genomic_DNA"/>
</dbReference>
<keyword evidence="3" id="KW-1185">Reference proteome</keyword>
<feature type="transmembrane region" description="Helical" evidence="1">
    <location>
        <begin position="36"/>
        <end position="54"/>
    </location>
</feature>
<keyword evidence="1" id="KW-0472">Membrane</keyword>
<gene>
    <name evidence="2" type="ORF">EBN88_29420</name>
</gene>
<dbReference type="Proteomes" id="UP000278673">
    <property type="component" value="Unassembled WGS sequence"/>
</dbReference>
<reference evidence="2 3" key="1">
    <citation type="submission" date="2018-10" db="EMBL/GenBank/DDBJ databases">
        <title>Isolation, diversity and antifungal activity of actinobacteria from wheat.</title>
        <authorList>
            <person name="Han C."/>
        </authorList>
    </citation>
    <scope>NUCLEOTIDE SEQUENCE [LARGE SCALE GENOMIC DNA]</scope>
    <source>
        <strain evidence="2 3">NEAU-YY642</strain>
    </source>
</reference>
<feature type="transmembrane region" description="Helical" evidence="1">
    <location>
        <begin position="139"/>
        <end position="157"/>
    </location>
</feature>
<organism evidence="2 3">
    <name type="scientific">Streptomyces triticirhizae</name>
    <dbReference type="NCBI Taxonomy" id="2483353"/>
    <lineage>
        <taxon>Bacteria</taxon>
        <taxon>Bacillati</taxon>
        <taxon>Actinomycetota</taxon>
        <taxon>Actinomycetes</taxon>
        <taxon>Kitasatosporales</taxon>
        <taxon>Streptomycetaceae</taxon>
        <taxon>Streptomyces</taxon>
    </lineage>
</organism>
<evidence type="ECO:0000256" key="1">
    <source>
        <dbReference type="SAM" id="Phobius"/>
    </source>
</evidence>
<sequence length="244" mass="24319">MSPVARPLPLLTAVVALVTLEMLRLGATVLGGAGAVAVAAVPALACLAGPLTWWLGSRQGLTVAVGVLAGARLLVQFPVGRSVPLVGFALASALVALVLVVRRDMGDAAAGPGRAARAIGLAVACDLALRLPLDLLDPIWRGGLLGWLLVLALAALLGPLARAAAAERLTRPPGGAQLAVLGPTFALSSMLLAAPGAVAATAGISLTAAGLWLGAGAAAGIALLSLPEPALLGRWARWTRWALP</sequence>
<evidence type="ECO:0000313" key="3">
    <source>
        <dbReference type="Proteomes" id="UP000278673"/>
    </source>
</evidence>
<feature type="transmembrane region" description="Helical" evidence="1">
    <location>
        <begin position="85"/>
        <end position="103"/>
    </location>
</feature>
<feature type="transmembrane region" description="Helical" evidence="1">
    <location>
        <begin position="204"/>
        <end position="226"/>
    </location>
</feature>
<feature type="non-terminal residue" evidence="2">
    <location>
        <position position="244"/>
    </location>
</feature>
<proteinExistence type="predicted"/>